<protein>
    <recommendedName>
        <fullName evidence="7">V-type proton ATPase subunit S1/VOA1 transmembrane domain-containing protein</fullName>
    </recommendedName>
</protein>
<reference evidence="9" key="1">
    <citation type="submission" date="2021-02" db="EMBL/GenBank/DDBJ databases">
        <authorList>
            <person name="Nowell W R."/>
        </authorList>
    </citation>
    <scope>NUCLEOTIDE SEQUENCE</scope>
</reference>
<feature type="domain" description="V-type proton ATPase subunit S1/VOA1 transmembrane" evidence="7">
    <location>
        <begin position="44"/>
        <end position="82"/>
    </location>
</feature>
<dbReference type="InterPro" id="IPR046756">
    <property type="entry name" value="VAS1/VOA1_TM"/>
</dbReference>
<evidence type="ECO:0000313" key="11">
    <source>
        <dbReference type="EMBL" id="CAF4104923.1"/>
    </source>
</evidence>
<comment type="similarity">
    <text evidence="2">Belongs to the vacuolar ATPase subunit S1 family.</text>
</comment>
<sequence length="94" mass="10964">MNDSEYRYFAYGMHSQMETPSNYSYFQPFIENGSYFGSPNYCTSFFTNGIWMGLTSSLLCLGILLFSIYRMMNTKSNDRFDDPKGKLLIIKVQE</sequence>
<dbReference type="PANTHER" id="PTHR12471">
    <property type="entry name" value="VACUOLAR ATP SYNTHASE SUBUNIT S1"/>
    <property type="match status" value="1"/>
</dbReference>
<evidence type="ECO:0000256" key="1">
    <source>
        <dbReference type="ARBA" id="ARBA00004167"/>
    </source>
</evidence>
<dbReference type="GO" id="GO:0001671">
    <property type="term" value="F:ATPase activator activity"/>
    <property type="evidence" value="ECO:0007669"/>
    <property type="project" value="TreeGrafter"/>
</dbReference>
<evidence type="ECO:0000256" key="6">
    <source>
        <dbReference type="SAM" id="Phobius"/>
    </source>
</evidence>
<dbReference type="Pfam" id="PF20520">
    <property type="entry name" value="Ac45-VOA1_TM"/>
    <property type="match status" value="1"/>
</dbReference>
<proteinExistence type="inferred from homology"/>
<dbReference type="Proteomes" id="UP000663854">
    <property type="component" value="Unassembled WGS sequence"/>
</dbReference>
<keyword evidence="13" id="KW-1185">Reference proteome</keyword>
<evidence type="ECO:0000313" key="12">
    <source>
        <dbReference type="Proteomes" id="UP000663864"/>
    </source>
</evidence>
<keyword evidence="4 6" id="KW-1133">Transmembrane helix</keyword>
<dbReference type="GO" id="GO:0030641">
    <property type="term" value="P:regulation of cellular pH"/>
    <property type="evidence" value="ECO:0007669"/>
    <property type="project" value="TreeGrafter"/>
</dbReference>
<evidence type="ECO:0000256" key="5">
    <source>
        <dbReference type="ARBA" id="ARBA00023136"/>
    </source>
</evidence>
<dbReference type="InterPro" id="IPR008388">
    <property type="entry name" value="Ac45_acc_su"/>
</dbReference>
<evidence type="ECO:0000313" key="10">
    <source>
        <dbReference type="EMBL" id="CAF1588606.1"/>
    </source>
</evidence>
<evidence type="ECO:0000256" key="2">
    <source>
        <dbReference type="ARBA" id="ARBA00009037"/>
    </source>
</evidence>
<dbReference type="EMBL" id="CAJOBD010008141">
    <property type="protein sequence ID" value="CAF4104923.1"/>
    <property type="molecule type" value="Genomic_DNA"/>
</dbReference>
<keyword evidence="5 6" id="KW-0472">Membrane</keyword>
<dbReference type="PANTHER" id="PTHR12471:SF7">
    <property type="entry name" value="V-TYPE PROTON ATPASE SUBUNIT S1"/>
    <property type="match status" value="1"/>
</dbReference>
<accession>A0A815MND0</accession>
<feature type="transmembrane region" description="Helical" evidence="6">
    <location>
        <begin position="49"/>
        <end position="69"/>
    </location>
</feature>
<organism evidence="9 12">
    <name type="scientific">Rotaria sordida</name>
    <dbReference type="NCBI Taxonomy" id="392033"/>
    <lineage>
        <taxon>Eukaryota</taxon>
        <taxon>Metazoa</taxon>
        <taxon>Spiralia</taxon>
        <taxon>Gnathifera</taxon>
        <taxon>Rotifera</taxon>
        <taxon>Eurotatoria</taxon>
        <taxon>Bdelloidea</taxon>
        <taxon>Philodinida</taxon>
        <taxon>Philodinidae</taxon>
        <taxon>Rotaria</taxon>
    </lineage>
</organism>
<dbReference type="Proteomes" id="UP000663864">
    <property type="component" value="Unassembled WGS sequence"/>
</dbReference>
<evidence type="ECO:0000313" key="13">
    <source>
        <dbReference type="Proteomes" id="UP000663870"/>
    </source>
</evidence>
<name>A0A815MND0_9BILA</name>
<comment type="subcellular location">
    <subcellularLocation>
        <location evidence="1">Membrane</location>
        <topology evidence="1">Single-pass membrane protein</topology>
    </subcellularLocation>
</comment>
<evidence type="ECO:0000259" key="7">
    <source>
        <dbReference type="Pfam" id="PF20520"/>
    </source>
</evidence>
<keyword evidence="3 6" id="KW-0812">Transmembrane</keyword>
<dbReference type="EMBL" id="CAJNOT010004322">
    <property type="protein sequence ID" value="CAF1426956.1"/>
    <property type="molecule type" value="Genomic_DNA"/>
</dbReference>
<dbReference type="EMBL" id="CAJNOL010004455">
    <property type="protein sequence ID" value="CAF1588606.1"/>
    <property type="molecule type" value="Genomic_DNA"/>
</dbReference>
<gene>
    <name evidence="11" type="ORF">JBS370_LOCUS31907</name>
    <name evidence="10" type="ORF">JXQ802_LOCUS46993</name>
    <name evidence="8" type="ORF">PYM288_LOCUS31157</name>
    <name evidence="9" type="ORF">ZHD862_LOCUS34194</name>
</gene>
<dbReference type="Proteomes" id="UP000663870">
    <property type="component" value="Unassembled WGS sequence"/>
</dbReference>
<evidence type="ECO:0000256" key="4">
    <source>
        <dbReference type="ARBA" id="ARBA00022989"/>
    </source>
</evidence>
<dbReference type="Proteomes" id="UP000663836">
    <property type="component" value="Unassembled WGS sequence"/>
</dbReference>
<dbReference type="GO" id="GO:0033176">
    <property type="term" value="C:proton-transporting V-type ATPase complex"/>
    <property type="evidence" value="ECO:0007669"/>
    <property type="project" value="TreeGrafter"/>
</dbReference>
<evidence type="ECO:0000313" key="9">
    <source>
        <dbReference type="EMBL" id="CAF1426956.1"/>
    </source>
</evidence>
<dbReference type="EMBL" id="CAJNOH010003159">
    <property type="protein sequence ID" value="CAF1325864.1"/>
    <property type="molecule type" value="Genomic_DNA"/>
</dbReference>
<dbReference type="AlphaFoldDB" id="A0A815MND0"/>
<evidence type="ECO:0000313" key="8">
    <source>
        <dbReference type="EMBL" id="CAF1325864.1"/>
    </source>
</evidence>
<evidence type="ECO:0000256" key="3">
    <source>
        <dbReference type="ARBA" id="ARBA00022692"/>
    </source>
</evidence>
<comment type="caution">
    <text evidence="9">The sequence shown here is derived from an EMBL/GenBank/DDBJ whole genome shotgun (WGS) entry which is preliminary data.</text>
</comment>